<dbReference type="PROSITE" id="PS51128">
    <property type="entry name" value="ZF_DKSA_2"/>
    <property type="match status" value="1"/>
</dbReference>
<dbReference type="Proteomes" id="UP001620597">
    <property type="component" value="Unassembled WGS sequence"/>
</dbReference>
<evidence type="ECO:0000313" key="7">
    <source>
        <dbReference type="Proteomes" id="UP001620597"/>
    </source>
</evidence>
<dbReference type="PANTHER" id="PTHR33823">
    <property type="entry name" value="RNA POLYMERASE-BINDING TRANSCRIPTION FACTOR DKSA-RELATED"/>
    <property type="match status" value="1"/>
</dbReference>
<proteinExistence type="predicted"/>
<evidence type="ECO:0000313" key="6">
    <source>
        <dbReference type="EMBL" id="MFK4753369.1"/>
    </source>
</evidence>
<keyword evidence="1" id="KW-0479">Metal-binding</keyword>
<protein>
    <submittedName>
        <fullName evidence="6">TraR/DksA family transcriptional regulator</fullName>
    </submittedName>
</protein>
<feature type="domain" description="Zinc finger DksA/TraR C4-type" evidence="5">
    <location>
        <begin position="76"/>
        <end position="111"/>
    </location>
</feature>
<sequence length="113" mass="12549">MNIDALRSRLRQQLDELQTRSVDAERLASHRDNPLSADFAEQATERENDEVLGAISGEACIEAIAIQQTLEQIEQGTYGSCIECGETIESARLEAVPYAIRCLQCASRHEQQA</sequence>
<keyword evidence="2" id="KW-0863">Zinc-finger</keyword>
<dbReference type="Pfam" id="PF01258">
    <property type="entry name" value="zf-dskA_traR"/>
    <property type="match status" value="1"/>
</dbReference>
<evidence type="ECO:0000256" key="1">
    <source>
        <dbReference type="ARBA" id="ARBA00022723"/>
    </source>
</evidence>
<dbReference type="PANTHER" id="PTHR33823:SF4">
    <property type="entry name" value="GENERAL STRESS PROTEIN 16O"/>
    <property type="match status" value="1"/>
</dbReference>
<name>A0ABW8NKC5_9GAMM</name>
<accession>A0ABW8NKC5</accession>
<dbReference type="SUPFAM" id="SSF57716">
    <property type="entry name" value="Glucocorticoid receptor-like (DNA-binding domain)"/>
    <property type="match status" value="1"/>
</dbReference>
<dbReference type="EMBL" id="JBBKTX010000016">
    <property type="protein sequence ID" value="MFK4753369.1"/>
    <property type="molecule type" value="Genomic_DNA"/>
</dbReference>
<keyword evidence="3" id="KW-0862">Zinc</keyword>
<keyword evidence="7" id="KW-1185">Reference proteome</keyword>
<feature type="zinc finger region" description="dksA C4-type" evidence="4">
    <location>
        <begin position="81"/>
        <end position="105"/>
    </location>
</feature>
<evidence type="ECO:0000259" key="5">
    <source>
        <dbReference type="Pfam" id="PF01258"/>
    </source>
</evidence>
<evidence type="ECO:0000256" key="2">
    <source>
        <dbReference type="ARBA" id="ARBA00022771"/>
    </source>
</evidence>
<evidence type="ECO:0000256" key="4">
    <source>
        <dbReference type="PROSITE-ProRule" id="PRU00510"/>
    </source>
</evidence>
<dbReference type="RefSeq" id="WP_416206416.1">
    <property type="nucleotide sequence ID" value="NZ_JBBKTX010000016.1"/>
</dbReference>
<dbReference type="InterPro" id="IPR000962">
    <property type="entry name" value="Znf_DskA_TraR"/>
</dbReference>
<evidence type="ECO:0000256" key="3">
    <source>
        <dbReference type="ARBA" id="ARBA00022833"/>
    </source>
</evidence>
<reference evidence="6 7" key="1">
    <citation type="submission" date="2024-03" db="EMBL/GenBank/DDBJ databases">
        <title>High-quality draft genome sequence of Oceanobacter sp. wDCs-4.</title>
        <authorList>
            <person name="Dong C."/>
        </authorList>
    </citation>
    <scope>NUCLEOTIDE SEQUENCE [LARGE SCALE GENOMIC DNA]</scope>
    <source>
        <strain evidence="7">wDCs-4</strain>
    </source>
</reference>
<gene>
    <name evidence="6" type="ORF">WG929_13215</name>
</gene>
<comment type="caution">
    <text evidence="6">The sequence shown here is derived from an EMBL/GenBank/DDBJ whole genome shotgun (WGS) entry which is preliminary data.</text>
</comment>
<dbReference type="Gene3D" id="1.20.120.910">
    <property type="entry name" value="DksA, coiled-coil domain"/>
    <property type="match status" value="1"/>
</dbReference>
<organism evidence="6 7">
    <name type="scientific">Oceanobacter antarcticus</name>
    <dbReference type="NCBI Taxonomy" id="3133425"/>
    <lineage>
        <taxon>Bacteria</taxon>
        <taxon>Pseudomonadati</taxon>
        <taxon>Pseudomonadota</taxon>
        <taxon>Gammaproteobacteria</taxon>
        <taxon>Oceanospirillales</taxon>
        <taxon>Oceanospirillaceae</taxon>
        <taxon>Oceanobacter</taxon>
    </lineage>
</organism>